<keyword evidence="1" id="KW-0456">Lyase</keyword>
<sequence length="78" mass="8711">MDVLVTDHGIAVNPARQDLIDNLRSAGIPLMTIEELQQRAELLTGKPQPIEFTDRVVAVVRYRDGSVIDVIRQVKNSD</sequence>
<dbReference type="Pfam" id="PF04223">
    <property type="entry name" value="CitF"/>
    <property type="match status" value="1"/>
</dbReference>
<dbReference type="PANTHER" id="PTHR40596">
    <property type="entry name" value="CITRATE LYASE ALPHA CHAIN"/>
    <property type="match status" value="1"/>
</dbReference>
<dbReference type="GO" id="GO:0008815">
    <property type="term" value="F:citrate (pro-3S)-lyase activity"/>
    <property type="evidence" value="ECO:0007669"/>
    <property type="project" value="UniProtKB-EC"/>
</dbReference>
<dbReference type="InterPro" id="IPR006472">
    <property type="entry name" value="Citrate_lyase_asu"/>
</dbReference>
<dbReference type="EMBL" id="UASN01000022">
    <property type="protein sequence ID" value="SQC19159.1"/>
    <property type="molecule type" value="Genomic_DNA"/>
</dbReference>
<evidence type="ECO:0000313" key="1">
    <source>
        <dbReference type="EMBL" id="SQC19159.1"/>
    </source>
</evidence>
<proteinExistence type="predicted"/>
<evidence type="ECO:0000313" key="4">
    <source>
        <dbReference type="Proteomes" id="UP000254938"/>
    </source>
</evidence>
<dbReference type="GO" id="GO:0009346">
    <property type="term" value="C:ATP-independent citrate lyase complex"/>
    <property type="evidence" value="ECO:0007669"/>
    <property type="project" value="InterPro"/>
</dbReference>
<reference evidence="3 4" key="1">
    <citation type="submission" date="2018-06" db="EMBL/GenBank/DDBJ databases">
        <authorList>
            <consortium name="Pathogen Informatics"/>
            <person name="Doyle S."/>
        </authorList>
    </citation>
    <scope>NUCLEOTIDE SEQUENCE [LARGE SCALE GENOMIC DNA]</scope>
    <source>
        <strain evidence="2 4">NCTC9140</strain>
        <strain evidence="1 3">NCTC9601</strain>
    </source>
</reference>
<organism evidence="1 3">
    <name type="scientific">Klebsiella pneumoniae</name>
    <dbReference type="NCBI Taxonomy" id="573"/>
    <lineage>
        <taxon>Bacteria</taxon>
        <taxon>Pseudomonadati</taxon>
        <taxon>Pseudomonadota</taxon>
        <taxon>Gammaproteobacteria</taxon>
        <taxon>Enterobacterales</taxon>
        <taxon>Enterobacteriaceae</taxon>
        <taxon>Klebsiella/Raoultella group</taxon>
        <taxon>Klebsiella</taxon>
        <taxon>Klebsiella pneumoniae complex</taxon>
    </lineage>
</organism>
<dbReference type="Proteomes" id="UP000254938">
    <property type="component" value="Unassembled WGS sequence"/>
</dbReference>
<name>A0A2X3F3A2_KLEPN</name>
<dbReference type="SUPFAM" id="SSF100950">
    <property type="entry name" value="NagB/RpiA/CoA transferase-like"/>
    <property type="match status" value="1"/>
</dbReference>
<dbReference type="AlphaFoldDB" id="A0A2X3F3A2"/>
<dbReference type="GO" id="GO:0005737">
    <property type="term" value="C:cytoplasm"/>
    <property type="evidence" value="ECO:0007669"/>
    <property type="project" value="InterPro"/>
</dbReference>
<dbReference type="PANTHER" id="PTHR40596:SF1">
    <property type="entry name" value="CITRATE LYASE ALPHA CHAIN"/>
    <property type="match status" value="1"/>
</dbReference>
<dbReference type="GO" id="GO:0008814">
    <property type="term" value="F:citrate CoA-transferase activity"/>
    <property type="evidence" value="ECO:0007669"/>
    <property type="project" value="InterPro"/>
</dbReference>
<gene>
    <name evidence="1" type="primary">citF_2</name>
    <name evidence="2" type="synonym">citF_4</name>
    <name evidence="2" type="ORF">NCTC9140_01799</name>
    <name evidence="1" type="ORF">NCTC9601_05821</name>
</gene>
<dbReference type="Gene3D" id="3.40.1080.10">
    <property type="entry name" value="Glutaconate Coenzyme A-transferase"/>
    <property type="match status" value="1"/>
</dbReference>
<protein>
    <submittedName>
        <fullName evidence="1">Citrate lyase subunit alpha</fullName>
        <ecNumber evidence="1">4.1.3.6</ecNumber>
    </submittedName>
</protein>
<dbReference type="InterPro" id="IPR037171">
    <property type="entry name" value="NagB/RpiA_transferase-like"/>
</dbReference>
<dbReference type="Proteomes" id="UP000251123">
    <property type="component" value="Unassembled WGS sequence"/>
</dbReference>
<accession>A0A2X3F3A2</accession>
<dbReference type="GO" id="GO:0006084">
    <property type="term" value="P:acetyl-CoA metabolic process"/>
    <property type="evidence" value="ECO:0007669"/>
    <property type="project" value="InterPro"/>
</dbReference>
<dbReference type="EMBL" id="UGKQ01000007">
    <property type="protein sequence ID" value="STS80100.1"/>
    <property type="molecule type" value="Genomic_DNA"/>
</dbReference>
<dbReference type="EC" id="4.1.3.6" evidence="1"/>
<evidence type="ECO:0000313" key="2">
    <source>
        <dbReference type="EMBL" id="STS80100.1"/>
    </source>
</evidence>
<evidence type="ECO:0000313" key="3">
    <source>
        <dbReference type="Proteomes" id="UP000251123"/>
    </source>
</evidence>